<dbReference type="Proteomes" id="UP000012081">
    <property type="component" value="Unassembled WGS sequence"/>
</dbReference>
<protein>
    <recommendedName>
        <fullName evidence="3">Cold shock protein</fullName>
    </recommendedName>
</protein>
<proteinExistence type="predicted"/>
<accession>M8DAV1</accession>
<dbReference type="EMBL" id="APBN01000002">
    <property type="protein sequence ID" value="EMT53419.1"/>
    <property type="molecule type" value="Genomic_DNA"/>
</dbReference>
<dbReference type="AlphaFoldDB" id="M8DAV1"/>
<evidence type="ECO:0000313" key="2">
    <source>
        <dbReference type="Proteomes" id="UP000012081"/>
    </source>
</evidence>
<reference evidence="1 2" key="1">
    <citation type="submission" date="2013-03" db="EMBL/GenBank/DDBJ databases">
        <title>Assembly of a new bacterial strain Brevibacillus borstelensis AK1.</title>
        <authorList>
            <person name="Rajan I."/>
            <person name="PoliReddy D."/>
            <person name="Sugumar T."/>
            <person name="Rathinam K."/>
            <person name="Alqarawi S."/>
            <person name="Khalil A.B."/>
            <person name="Sivakumar N."/>
        </authorList>
    </citation>
    <scope>NUCLEOTIDE SEQUENCE [LARGE SCALE GENOMIC DNA]</scope>
    <source>
        <strain evidence="1 2">AK1</strain>
    </source>
</reference>
<sequence length="64" mass="7642">MYSKRNQEPVVEEETAIWTCSKDDCSCWMRENLTFEKEPTCPICSSSMMRDMRMLPPLTWNVFK</sequence>
<evidence type="ECO:0008006" key="3">
    <source>
        <dbReference type="Google" id="ProtNLM"/>
    </source>
</evidence>
<name>M8DAV1_9BACL</name>
<comment type="caution">
    <text evidence="1">The sequence shown here is derived from an EMBL/GenBank/DDBJ whole genome shotgun (WGS) entry which is preliminary data.</text>
</comment>
<gene>
    <name evidence="1" type="ORF">I532_05385</name>
</gene>
<dbReference type="Pfam" id="PF14169">
    <property type="entry name" value="YdjO"/>
    <property type="match status" value="1"/>
</dbReference>
<dbReference type="STRING" id="1300222.I532_05385"/>
<organism evidence="1 2">
    <name type="scientific">Brevibacillus borstelensis AK1</name>
    <dbReference type="NCBI Taxonomy" id="1300222"/>
    <lineage>
        <taxon>Bacteria</taxon>
        <taxon>Bacillati</taxon>
        <taxon>Bacillota</taxon>
        <taxon>Bacilli</taxon>
        <taxon>Bacillales</taxon>
        <taxon>Paenibacillaceae</taxon>
        <taxon>Brevibacillus</taxon>
    </lineage>
</organism>
<dbReference type="InterPro" id="IPR025916">
    <property type="entry name" value="YdjO"/>
</dbReference>
<keyword evidence="2" id="KW-1185">Reference proteome</keyword>
<evidence type="ECO:0000313" key="1">
    <source>
        <dbReference type="EMBL" id="EMT53419.1"/>
    </source>
</evidence>